<dbReference type="SUPFAM" id="SSF52047">
    <property type="entry name" value="RNI-like"/>
    <property type="match status" value="1"/>
</dbReference>
<organism evidence="1 2">
    <name type="scientific">Arthrobotrys musiformis</name>
    <dbReference type="NCBI Taxonomy" id="47236"/>
    <lineage>
        <taxon>Eukaryota</taxon>
        <taxon>Fungi</taxon>
        <taxon>Dikarya</taxon>
        <taxon>Ascomycota</taxon>
        <taxon>Pezizomycotina</taxon>
        <taxon>Orbiliomycetes</taxon>
        <taxon>Orbiliales</taxon>
        <taxon>Orbiliaceae</taxon>
        <taxon>Arthrobotrys</taxon>
    </lineage>
</organism>
<dbReference type="InterPro" id="IPR032675">
    <property type="entry name" value="LRR_dom_sf"/>
</dbReference>
<gene>
    <name evidence="1" type="ORF">TWF481_002243</name>
</gene>
<protein>
    <recommendedName>
        <fullName evidence="3">F-box domain-containing protein</fullName>
    </recommendedName>
</protein>
<proteinExistence type="predicted"/>
<evidence type="ECO:0008006" key="3">
    <source>
        <dbReference type="Google" id="ProtNLM"/>
    </source>
</evidence>
<dbReference type="AlphaFoldDB" id="A0AAV9VUM5"/>
<name>A0AAV9VUM5_9PEZI</name>
<dbReference type="EMBL" id="JAVHJL010000011">
    <property type="protein sequence ID" value="KAK6496219.1"/>
    <property type="molecule type" value="Genomic_DNA"/>
</dbReference>
<evidence type="ECO:0000313" key="1">
    <source>
        <dbReference type="EMBL" id="KAK6496219.1"/>
    </source>
</evidence>
<accession>A0AAV9VUM5</accession>
<comment type="caution">
    <text evidence="1">The sequence shown here is derived from an EMBL/GenBank/DDBJ whole genome shotgun (WGS) entry which is preliminary data.</text>
</comment>
<sequence length="380" mass="43140">MYSNCYVQLQYYQMEDFTTFPVKFRGFGDELRVGHQISAKRFEAYKAHGKYVRVLTIRRESKYIGSLNFSYFDAITQDPPMFSRHFTTAFQNLKTIVIDDRASSDPIPAEYMLGSITNILTTLPNLKDLNLHLYITHTSSEDVKGFIESQEHPETAPISVARLQSFTIDVHVYPPVYPIQDLGIGNWLLSALPPLLQPSFNTINSLSFLIAGQPDPGKQYIYYGAGAGSVRDSHGTLNPLNRKFSLPNLRCLRMPVFGGDDEVLTEFVTGNSFEKVEEVEVRSVTNMSPQALLSLLKTRFPRLKTLHLKNLDSGWAGVDWGIVRDIRQEIPTLKTIKIHIAVKRSRIEMDLGTEFLKTVKVFITEGDEFRSGAPRVVFEF</sequence>
<evidence type="ECO:0000313" key="2">
    <source>
        <dbReference type="Proteomes" id="UP001370758"/>
    </source>
</evidence>
<dbReference type="Gene3D" id="3.80.10.10">
    <property type="entry name" value="Ribonuclease Inhibitor"/>
    <property type="match status" value="1"/>
</dbReference>
<keyword evidence="2" id="KW-1185">Reference proteome</keyword>
<dbReference type="Proteomes" id="UP001370758">
    <property type="component" value="Unassembled WGS sequence"/>
</dbReference>
<reference evidence="1 2" key="1">
    <citation type="submission" date="2023-08" db="EMBL/GenBank/DDBJ databases">
        <authorList>
            <person name="Palmer J.M."/>
        </authorList>
    </citation>
    <scope>NUCLEOTIDE SEQUENCE [LARGE SCALE GENOMIC DNA]</scope>
    <source>
        <strain evidence="1 2">TWF481</strain>
    </source>
</reference>